<reference evidence="4" key="1">
    <citation type="submission" date="2012-06" db="EMBL/GenBank/DDBJ databases">
        <title>Complete sequence of chromosome of Desulfomonile tiedjei DSM 6799.</title>
        <authorList>
            <person name="Lucas S."/>
            <person name="Copeland A."/>
            <person name="Lapidus A."/>
            <person name="Glavina del Rio T."/>
            <person name="Dalin E."/>
            <person name="Tice H."/>
            <person name="Bruce D."/>
            <person name="Goodwin L."/>
            <person name="Pitluck S."/>
            <person name="Peters L."/>
            <person name="Ovchinnikova G."/>
            <person name="Zeytun A."/>
            <person name="Lu M."/>
            <person name="Kyrpides N."/>
            <person name="Mavromatis K."/>
            <person name="Ivanova N."/>
            <person name="Brettin T."/>
            <person name="Detter J.C."/>
            <person name="Han C."/>
            <person name="Larimer F."/>
            <person name="Land M."/>
            <person name="Hauser L."/>
            <person name="Markowitz V."/>
            <person name="Cheng J.-F."/>
            <person name="Hugenholtz P."/>
            <person name="Woyke T."/>
            <person name="Wu D."/>
            <person name="Spring S."/>
            <person name="Schroeder M."/>
            <person name="Brambilla E."/>
            <person name="Klenk H.-P."/>
            <person name="Eisen J.A."/>
        </authorList>
    </citation>
    <scope>NUCLEOTIDE SEQUENCE [LARGE SCALE GENOMIC DNA]</scope>
    <source>
        <strain evidence="4">ATCC 49306 / DSM 6799 / DCB-1</strain>
    </source>
</reference>
<dbReference type="Gene3D" id="3.40.50.410">
    <property type="entry name" value="von Willebrand factor, type A domain"/>
    <property type="match status" value="1"/>
</dbReference>
<feature type="compositionally biased region" description="Basic and acidic residues" evidence="1">
    <location>
        <begin position="137"/>
        <end position="147"/>
    </location>
</feature>
<keyword evidence="2" id="KW-0472">Membrane</keyword>
<evidence type="ECO:0008006" key="5">
    <source>
        <dbReference type="Google" id="ProtNLM"/>
    </source>
</evidence>
<keyword evidence="4" id="KW-1185">Reference proteome</keyword>
<name>I4C7X7_DESTA</name>
<keyword evidence="2" id="KW-1133">Transmembrane helix</keyword>
<dbReference type="KEGG" id="dti:Desti_3002"/>
<dbReference type="RefSeq" id="WP_014810805.1">
    <property type="nucleotide sequence ID" value="NC_018025.1"/>
</dbReference>
<dbReference type="InterPro" id="IPR036465">
    <property type="entry name" value="vWFA_dom_sf"/>
</dbReference>
<organism evidence="3 4">
    <name type="scientific">Desulfomonile tiedjei (strain ATCC 49306 / DSM 6799 / DCB-1)</name>
    <dbReference type="NCBI Taxonomy" id="706587"/>
    <lineage>
        <taxon>Bacteria</taxon>
        <taxon>Pseudomonadati</taxon>
        <taxon>Thermodesulfobacteriota</taxon>
        <taxon>Desulfomonilia</taxon>
        <taxon>Desulfomonilales</taxon>
        <taxon>Desulfomonilaceae</taxon>
        <taxon>Desulfomonile</taxon>
    </lineage>
</organism>
<sequence length="518" mass="55061">MQEKSDLQSQKDQAGGSRKRSLLKLLLTVGFAVAAVVVAYKIGSDMRAPSSVSPKTEPSFGRSQSDNLFSSGKLLKGVGQSPVDPSKVLFPSMEKTLDPNGPTKAKTCPPGVSAGASTVSETQHADDRTAEAPILPSDREPTLKTEEGPSVEARVPEPTVAVAEATDGASDPAVKTGTILETTPQDKGGPTKQKTSPKKEVVATTPPSAPEINDKSKAEQFQLPGSMTVKIHNYSGAVAKWGLMVILDDSAHMARKNRLWAGNRLKSATNLIEKIPEGMPPGSKLAVRDFQCSKPDKDRKKKPAPCLSRMLYDWSEAPFPGLNDKFAELSPGGVTNPCAAAAFSLKKDFEAIKASKLSPRVLIVTDGSGKCLKADAAAIVEQLFGKESARVDVLGLGMAKNKDFGYSSLAKKTNGVFFTMNNPGDTDQVLSRYGKALKAPIMEKITIKGEKSVFTAVPGEEVTLVPGEYSVELPVVAGIQSSKRTIQSVKISSGEAVVLDIKVKKGKLTTSRSIRKLN</sequence>
<dbReference type="SUPFAM" id="SSF53300">
    <property type="entry name" value="vWA-like"/>
    <property type="match status" value="1"/>
</dbReference>
<dbReference type="EMBL" id="CP003360">
    <property type="protein sequence ID" value="AFM25668.1"/>
    <property type="molecule type" value="Genomic_DNA"/>
</dbReference>
<protein>
    <recommendedName>
        <fullName evidence="5">VWFA domain-containing protein</fullName>
    </recommendedName>
</protein>
<dbReference type="HOGENOM" id="CLU_525541_0_0_7"/>
<accession>I4C7X7</accession>
<feature type="compositionally biased region" description="Polar residues" evidence="1">
    <location>
        <begin position="50"/>
        <end position="70"/>
    </location>
</feature>
<proteinExistence type="predicted"/>
<feature type="transmembrane region" description="Helical" evidence="2">
    <location>
        <begin position="21"/>
        <end position="40"/>
    </location>
</feature>
<dbReference type="eggNOG" id="COG2304">
    <property type="taxonomic scope" value="Bacteria"/>
</dbReference>
<evidence type="ECO:0000256" key="2">
    <source>
        <dbReference type="SAM" id="Phobius"/>
    </source>
</evidence>
<dbReference type="eggNOG" id="COG3266">
    <property type="taxonomic scope" value="Bacteria"/>
</dbReference>
<feature type="region of interest" description="Disordered" evidence="1">
    <location>
        <begin position="46"/>
        <end position="216"/>
    </location>
</feature>
<gene>
    <name evidence="3" type="ordered locus">Desti_3002</name>
</gene>
<evidence type="ECO:0000256" key="1">
    <source>
        <dbReference type="SAM" id="MobiDB-lite"/>
    </source>
</evidence>
<evidence type="ECO:0000313" key="3">
    <source>
        <dbReference type="EMBL" id="AFM25668.1"/>
    </source>
</evidence>
<dbReference type="AlphaFoldDB" id="I4C7X7"/>
<dbReference type="Proteomes" id="UP000006055">
    <property type="component" value="Chromosome"/>
</dbReference>
<evidence type="ECO:0000313" key="4">
    <source>
        <dbReference type="Proteomes" id="UP000006055"/>
    </source>
</evidence>
<keyword evidence="2" id="KW-0812">Transmembrane</keyword>